<sequence>MSKVNYFLTIILAVVFLFVFNVLAANYSDGTLLRAEGDIKVYLVNNNIKRWVSSLEVFDSYNFSWKNVKVVSKKEVSAIPEGELIGLVVSPTPVVLANPSPSSTPSPIPPIPAKINPDLPEIEYVRADWLISHTTVNYGKVGQRIVFKYSSKEKDKIENFNLYEKKPGSQYFYKIAGFEEILSIGCEDIDINGQWMITEAGECGYWSIQRVIPPAQRGDTAYLPASDYLIGEYVYYVAGADKDGFETKPSAETKLIFLDPVDILSPVDGKQINGIYPTFEWTIAGGWPVGSVADYFVMISDNINAPNPVWTKQFKISSGETSKKFEYDGLALDSNNRYKVNIYGHYRKSEHDPDYIHIPLNAPEFLIKKSLWTTVFKSIFASLFNLFF</sequence>
<dbReference type="EMBL" id="MGJN01000018">
    <property type="protein sequence ID" value="OGN06634.1"/>
    <property type="molecule type" value="Genomic_DNA"/>
</dbReference>
<protein>
    <recommendedName>
        <fullName evidence="3">Fibronectin type-III domain-containing protein</fullName>
    </recommendedName>
</protein>
<dbReference type="AlphaFoldDB" id="A0A1F8F0H4"/>
<evidence type="ECO:0000313" key="1">
    <source>
        <dbReference type="EMBL" id="OGN06634.1"/>
    </source>
</evidence>
<evidence type="ECO:0000313" key="2">
    <source>
        <dbReference type="Proteomes" id="UP000176834"/>
    </source>
</evidence>
<reference evidence="1 2" key="1">
    <citation type="journal article" date="2016" name="Nat. Commun.">
        <title>Thousands of microbial genomes shed light on interconnected biogeochemical processes in an aquifer system.</title>
        <authorList>
            <person name="Anantharaman K."/>
            <person name="Brown C.T."/>
            <person name="Hug L.A."/>
            <person name="Sharon I."/>
            <person name="Castelle C.J."/>
            <person name="Probst A.J."/>
            <person name="Thomas B.C."/>
            <person name="Singh A."/>
            <person name="Wilkins M.J."/>
            <person name="Karaoz U."/>
            <person name="Brodie E.L."/>
            <person name="Williams K.H."/>
            <person name="Hubbard S.S."/>
            <person name="Banfield J.F."/>
        </authorList>
    </citation>
    <scope>NUCLEOTIDE SEQUENCE [LARGE SCALE GENOMIC DNA]</scope>
</reference>
<proteinExistence type="predicted"/>
<comment type="caution">
    <text evidence="1">The sequence shown here is derived from an EMBL/GenBank/DDBJ whole genome shotgun (WGS) entry which is preliminary data.</text>
</comment>
<dbReference type="Proteomes" id="UP000176834">
    <property type="component" value="Unassembled WGS sequence"/>
</dbReference>
<accession>A0A1F8F0H4</accession>
<name>A0A1F8F0H4_9BACT</name>
<evidence type="ECO:0008006" key="3">
    <source>
        <dbReference type="Google" id="ProtNLM"/>
    </source>
</evidence>
<gene>
    <name evidence="1" type="ORF">A3B86_00365</name>
</gene>
<organism evidence="1 2">
    <name type="scientific">Candidatus Yanofskybacteria bacterium RIFCSPHIGHO2_02_FULL_38_22b</name>
    <dbReference type="NCBI Taxonomy" id="1802673"/>
    <lineage>
        <taxon>Bacteria</taxon>
        <taxon>Candidatus Yanofskyibacteriota</taxon>
    </lineage>
</organism>